<evidence type="ECO:0000313" key="8">
    <source>
        <dbReference type="EMBL" id="CAC5368075.1"/>
    </source>
</evidence>
<dbReference type="GO" id="GO:0005886">
    <property type="term" value="C:plasma membrane"/>
    <property type="evidence" value="ECO:0007669"/>
    <property type="project" value="TreeGrafter"/>
</dbReference>
<sequence>MATAPFSVFYCKLASVTLAEVVNHEIISHPKPQLKCFIQLTSEGVIKISCSEVILSKIGSNTTLLCPWTENPVIWYGIYGHQYSSGKSILSSLPSSLQERLDVWENNGYNLRINNISGYDEGKYECSSINGTKFITMNLMAPPTGVIFENLVQKYIKGNEDQLISITCKGIGGHPPPSLVLSKNGDLLASADKRTLLYTFQPSRTDDMSNITCRANHSELKEPLSVESVLYLNLVVDLQTSFEWNLLSEYYNSSYEDVENISPTNTFNVNSVLSLQISRTFDNRKLACRAFDSIDKAGIIRSQTLEVYYSPSISIINQNLTVADNFTQLICQPQGNPIIYKFYQWEHHSVYGEKIRTFGSGLDGILKIPKLERTQRYQDTGIYKCFAENGVADKNGNKIQSGSLFIVNNGKPKVSILNPSNQCSKLGSVGSLVVKYLSWPPPLNLTWFKYEDNQNIKLQASENYTMIETAAVIIDYCHDRKIHVDGYIGILHINEVTLKDFTNYTVLIQNEFGLEVFSIFFNDISKYADYRTDRENSLFYRYPVLMPMILFAAAVFISVIVWKIRRKLYKNGAKTIS</sequence>
<evidence type="ECO:0000256" key="2">
    <source>
        <dbReference type="ARBA" id="ARBA00023136"/>
    </source>
</evidence>
<keyword evidence="6" id="KW-0812">Transmembrane</keyword>
<dbReference type="AlphaFoldDB" id="A0A6J8AHE2"/>
<dbReference type="InterPro" id="IPR007110">
    <property type="entry name" value="Ig-like_dom"/>
</dbReference>
<keyword evidence="9" id="KW-1185">Reference proteome</keyword>
<evidence type="ECO:0000256" key="5">
    <source>
        <dbReference type="ARBA" id="ARBA00023319"/>
    </source>
</evidence>
<comment type="subcellular location">
    <subcellularLocation>
        <location evidence="1">Membrane</location>
        <topology evidence="1">Single-pass type I membrane protein</topology>
    </subcellularLocation>
</comment>
<evidence type="ECO:0000256" key="3">
    <source>
        <dbReference type="ARBA" id="ARBA00023157"/>
    </source>
</evidence>
<evidence type="ECO:0000259" key="7">
    <source>
        <dbReference type="PROSITE" id="PS50835"/>
    </source>
</evidence>
<dbReference type="SMART" id="SM00409">
    <property type="entry name" value="IG"/>
    <property type="match status" value="2"/>
</dbReference>
<dbReference type="InterPro" id="IPR013783">
    <property type="entry name" value="Ig-like_fold"/>
</dbReference>
<feature type="transmembrane region" description="Helical" evidence="6">
    <location>
        <begin position="544"/>
        <end position="564"/>
    </location>
</feature>
<dbReference type="CDD" id="cd00096">
    <property type="entry name" value="Ig"/>
    <property type="match status" value="1"/>
</dbReference>
<dbReference type="PANTHER" id="PTHR11640:SF31">
    <property type="entry name" value="IRREGULAR CHIASM C-ROUGHEST PROTEIN-RELATED"/>
    <property type="match status" value="1"/>
</dbReference>
<gene>
    <name evidence="8" type="ORF">MCOR_7749</name>
</gene>
<reference evidence="8 9" key="1">
    <citation type="submission" date="2020-06" db="EMBL/GenBank/DDBJ databases">
        <authorList>
            <person name="Li R."/>
            <person name="Bekaert M."/>
        </authorList>
    </citation>
    <scope>NUCLEOTIDE SEQUENCE [LARGE SCALE GENOMIC DNA]</scope>
    <source>
        <strain evidence="9">wild</strain>
    </source>
</reference>
<dbReference type="PROSITE" id="PS50835">
    <property type="entry name" value="IG_LIKE"/>
    <property type="match status" value="1"/>
</dbReference>
<evidence type="ECO:0000313" key="9">
    <source>
        <dbReference type="Proteomes" id="UP000507470"/>
    </source>
</evidence>
<dbReference type="Proteomes" id="UP000507470">
    <property type="component" value="Unassembled WGS sequence"/>
</dbReference>
<dbReference type="GO" id="GO:0098609">
    <property type="term" value="P:cell-cell adhesion"/>
    <property type="evidence" value="ECO:0007669"/>
    <property type="project" value="TreeGrafter"/>
</dbReference>
<dbReference type="InterPro" id="IPR003599">
    <property type="entry name" value="Ig_sub"/>
</dbReference>
<evidence type="ECO:0000256" key="1">
    <source>
        <dbReference type="ARBA" id="ARBA00004479"/>
    </source>
</evidence>
<accession>A0A6J8AHE2</accession>
<dbReference type="InterPro" id="IPR051275">
    <property type="entry name" value="Cell_adhesion_signaling"/>
</dbReference>
<protein>
    <recommendedName>
        <fullName evidence="7">Ig-like domain-containing protein</fullName>
    </recommendedName>
</protein>
<feature type="domain" description="Ig-like" evidence="7">
    <location>
        <begin position="311"/>
        <end position="405"/>
    </location>
</feature>
<keyword evidence="2 6" id="KW-0472">Membrane</keyword>
<keyword evidence="6" id="KW-1133">Transmembrane helix</keyword>
<evidence type="ECO:0000256" key="6">
    <source>
        <dbReference type="SAM" id="Phobius"/>
    </source>
</evidence>
<evidence type="ECO:0000256" key="4">
    <source>
        <dbReference type="ARBA" id="ARBA00023180"/>
    </source>
</evidence>
<dbReference type="GO" id="GO:0005911">
    <property type="term" value="C:cell-cell junction"/>
    <property type="evidence" value="ECO:0007669"/>
    <property type="project" value="TreeGrafter"/>
</dbReference>
<keyword evidence="4" id="KW-0325">Glycoprotein</keyword>
<dbReference type="PANTHER" id="PTHR11640">
    <property type="entry name" value="NEPHRIN"/>
    <property type="match status" value="1"/>
</dbReference>
<dbReference type="InterPro" id="IPR036179">
    <property type="entry name" value="Ig-like_dom_sf"/>
</dbReference>
<dbReference type="OrthoDB" id="547680at2759"/>
<keyword evidence="5" id="KW-0393">Immunoglobulin domain</keyword>
<keyword evidence="3" id="KW-1015">Disulfide bond</keyword>
<name>A0A6J8AHE2_MYTCO</name>
<dbReference type="Gene3D" id="2.60.40.10">
    <property type="entry name" value="Immunoglobulins"/>
    <property type="match status" value="3"/>
</dbReference>
<dbReference type="EMBL" id="CACVKT020001438">
    <property type="protein sequence ID" value="CAC5368075.1"/>
    <property type="molecule type" value="Genomic_DNA"/>
</dbReference>
<dbReference type="SUPFAM" id="SSF48726">
    <property type="entry name" value="Immunoglobulin"/>
    <property type="match status" value="4"/>
</dbReference>
<dbReference type="GO" id="GO:0050839">
    <property type="term" value="F:cell adhesion molecule binding"/>
    <property type="evidence" value="ECO:0007669"/>
    <property type="project" value="TreeGrafter"/>
</dbReference>
<organism evidence="8 9">
    <name type="scientific">Mytilus coruscus</name>
    <name type="common">Sea mussel</name>
    <dbReference type="NCBI Taxonomy" id="42192"/>
    <lineage>
        <taxon>Eukaryota</taxon>
        <taxon>Metazoa</taxon>
        <taxon>Spiralia</taxon>
        <taxon>Lophotrochozoa</taxon>
        <taxon>Mollusca</taxon>
        <taxon>Bivalvia</taxon>
        <taxon>Autobranchia</taxon>
        <taxon>Pteriomorphia</taxon>
        <taxon>Mytilida</taxon>
        <taxon>Mytiloidea</taxon>
        <taxon>Mytilidae</taxon>
        <taxon>Mytilinae</taxon>
        <taxon>Mytilus</taxon>
    </lineage>
</organism>
<proteinExistence type="predicted"/>